<protein>
    <recommendedName>
        <fullName evidence="2">DUF7779 domain-containing protein</fullName>
    </recommendedName>
</protein>
<evidence type="ECO:0000256" key="1">
    <source>
        <dbReference type="SAM" id="MobiDB-lite"/>
    </source>
</evidence>
<evidence type="ECO:0000259" key="2">
    <source>
        <dbReference type="Pfam" id="PF25000"/>
    </source>
</evidence>
<dbReference type="GeneID" id="54557898"/>
<dbReference type="InterPro" id="IPR027417">
    <property type="entry name" value="P-loop_NTPase"/>
</dbReference>
<dbReference type="EMBL" id="ML993584">
    <property type="protein sequence ID" value="KAF2170766.1"/>
    <property type="molecule type" value="Genomic_DNA"/>
</dbReference>
<feature type="domain" description="DUF7779" evidence="2">
    <location>
        <begin position="645"/>
        <end position="732"/>
    </location>
</feature>
<dbReference type="RefSeq" id="XP_033671655.1">
    <property type="nucleotide sequence ID" value="XM_033804626.1"/>
</dbReference>
<dbReference type="Pfam" id="PF13424">
    <property type="entry name" value="TPR_12"/>
    <property type="match status" value="1"/>
</dbReference>
<dbReference type="InterPro" id="IPR056681">
    <property type="entry name" value="DUF7779"/>
</dbReference>
<evidence type="ECO:0000313" key="3">
    <source>
        <dbReference type="EMBL" id="KAF2170766.1"/>
    </source>
</evidence>
<dbReference type="SUPFAM" id="SSF52540">
    <property type="entry name" value="P-loop containing nucleoside triphosphate hydrolases"/>
    <property type="match status" value="1"/>
</dbReference>
<keyword evidence="4" id="KW-1185">Reference proteome</keyword>
<dbReference type="InterPro" id="IPR011990">
    <property type="entry name" value="TPR-like_helical_dom_sf"/>
</dbReference>
<proteinExistence type="predicted"/>
<sequence>MEGEWQLVRRAGLVEVLPIASQQAPRINLIFVPDVSSKAGSAKHDTLDSNLTSLIRNVDPYSRLFQFHYQISDQFSWTRLADYGEKLLECLIECSRQHNLQNCPLLLVSYGLGGCITKRAVSIVQERYYDQMLSGLNATLQGLIFLGTPHPLYGRPGHIEKLDSLLSASLSVSRVTLAKIREEVGLVWNMSSKFEHVQFHFDVISAYELLPTNFKTGFLRSKSEVLVDMTFATTNVRRERLIGMNADHRRISTLVPESELHQAIDKLLRTIVASTKSREMEPMQPISNGALSIDLDKIWQSTPAASHVDAKEAHVQTGLQVGSVPSSGAKSPTPTGATAGSSQVAAGYEMVAVNPGPVSMTPAVNLPCYLLRQYSKAGTCFGRDDVLGMLDKTLLPTKNNHQEESRELHSFAICGLGGLGKTHIAVEFALTRKKHFDAIFFIYADSEMKIAESFNVIAQELGLAEKGQSDNSVVNRDRVVQWLNLPLKYTRDEHNEDMVLSPDYYANYLLIFDNADEPEILSEYWPLTGTGSVLVTSRDPLTKSRLYSNDGIDLEPLNDDDAADLLASLTGNDEPLDRDDALKTVQRLGCLPLALYQVAGLIQRKNLSYHEFLALYQRPTFQQDVHKFREQGLRNDYDRMLFDVWTYDNLKPEAVYLLECCALLDPDRIPEFIFQSNAITLVDDFPHDLEAYESARTDLFKSSLVKRLQGNQGISVHRVLQDAVRGRMEDERFCKIFLSVMNMVIAVWPTQELGFLFKPELWGTYAMILPHLDHLLKMLRQANPFKDNLDASRDFTAILVKAGWYLCERGDFQESLSLIEKAQQIAEPFEEHLGKEIADIDYTISLIASYLKDWAKRTFHVKRNMVYRAAHPEEVFDLALAHNEMAYFHNEFGQFRQAVEEGKKALEVYLGMQIYSSGEQMAMHPRLNVAIAYYFLGEAEEAEKYAETCLRRLERSDWEWNFTADRTANTLYVLGNIRLLQGRLEESFILQKRALNHYRDTMGKLHSHTLKAYVKVADHYIRLQEYELAISHLDTALSGWGDVSFFAPEKARALHKKSQILELQGQHILANGTNVNAEKTWFDWYESTHKAVEPLPEKPDYDKYIPFWAR</sequence>
<dbReference type="Pfam" id="PF25000">
    <property type="entry name" value="DUF7779"/>
    <property type="match status" value="1"/>
</dbReference>
<evidence type="ECO:0000313" key="4">
    <source>
        <dbReference type="Proteomes" id="UP000799537"/>
    </source>
</evidence>
<organism evidence="3 4">
    <name type="scientific">Zasmidium cellare ATCC 36951</name>
    <dbReference type="NCBI Taxonomy" id="1080233"/>
    <lineage>
        <taxon>Eukaryota</taxon>
        <taxon>Fungi</taxon>
        <taxon>Dikarya</taxon>
        <taxon>Ascomycota</taxon>
        <taxon>Pezizomycotina</taxon>
        <taxon>Dothideomycetes</taxon>
        <taxon>Dothideomycetidae</taxon>
        <taxon>Mycosphaerellales</taxon>
        <taxon>Mycosphaerellaceae</taxon>
        <taxon>Zasmidium</taxon>
    </lineage>
</organism>
<dbReference type="Gene3D" id="3.40.50.300">
    <property type="entry name" value="P-loop containing nucleotide triphosphate hydrolases"/>
    <property type="match status" value="1"/>
</dbReference>
<dbReference type="SUPFAM" id="SSF48452">
    <property type="entry name" value="TPR-like"/>
    <property type="match status" value="2"/>
</dbReference>
<dbReference type="Proteomes" id="UP000799537">
    <property type="component" value="Unassembled WGS sequence"/>
</dbReference>
<name>A0A6A6CZG8_ZASCE</name>
<dbReference type="OrthoDB" id="5394701at2759"/>
<gene>
    <name evidence="3" type="ORF">M409DRAFT_18739</name>
</gene>
<dbReference type="SMART" id="SM00028">
    <property type="entry name" value="TPR"/>
    <property type="match status" value="5"/>
</dbReference>
<dbReference type="PANTHER" id="PTHR35205:SF1">
    <property type="entry name" value="ZU5 DOMAIN-CONTAINING PROTEIN"/>
    <property type="match status" value="1"/>
</dbReference>
<dbReference type="Gene3D" id="1.25.40.10">
    <property type="entry name" value="Tetratricopeptide repeat domain"/>
    <property type="match status" value="1"/>
</dbReference>
<dbReference type="InterPro" id="IPR019734">
    <property type="entry name" value="TPR_rpt"/>
</dbReference>
<dbReference type="AlphaFoldDB" id="A0A6A6CZG8"/>
<reference evidence="3" key="1">
    <citation type="journal article" date="2020" name="Stud. Mycol.">
        <title>101 Dothideomycetes genomes: a test case for predicting lifestyles and emergence of pathogens.</title>
        <authorList>
            <person name="Haridas S."/>
            <person name="Albert R."/>
            <person name="Binder M."/>
            <person name="Bloem J."/>
            <person name="Labutti K."/>
            <person name="Salamov A."/>
            <person name="Andreopoulos B."/>
            <person name="Baker S."/>
            <person name="Barry K."/>
            <person name="Bills G."/>
            <person name="Bluhm B."/>
            <person name="Cannon C."/>
            <person name="Castanera R."/>
            <person name="Culley D."/>
            <person name="Daum C."/>
            <person name="Ezra D."/>
            <person name="Gonzalez J."/>
            <person name="Henrissat B."/>
            <person name="Kuo A."/>
            <person name="Liang C."/>
            <person name="Lipzen A."/>
            <person name="Lutzoni F."/>
            <person name="Magnuson J."/>
            <person name="Mondo S."/>
            <person name="Nolan M."/>
            <person name="Ohm R."/>
            <person name="Pangilinan J."/>
            <person name="Park H.-J."/>
            <person name="Ramirez L."/>
            <person name="Alfaro M."/>
            <person name="Sun H."/>
            <person name="Tritt A."/>
            <person name="Yoshinaga Y."/>
            <person name="Zwiers L.-H."/>
            <person name="Turgeon B."/>
            <person name="Goodwin S."/>
            <person name="Spatafora J."/>
            <person name="Crous P."/>
            <person name="Grigoriev I."/>
        </authorList>
    </citation>
    <scope>NUCLEOTIDE SEQUENCE</scope>
    <source>
        <strain evidence="3">ATCC 36951</strain>
    </source>
</reference>
<accession>A0A6A6CZG8</accession>
<dbReference type="GO" id="GO:0043531">
    <property type="term" value="F:ADP binding"/>
    <property type="evidence" value="ECO:0007669"/>
    <property type="project" value="InterPro"/>
</dbReference>
<feature type="region of interest" description="Disordered" evidence="1">
    <location>
        <begin position="321"/>
        <end position="340"/>
    </location>
</feature>
<dbReference type="PANTHER" id="PTHR35205">
    <property type="entry name" value="NB-ARC AND TPR DOMAIN PROTEIN"/>
    <property type="match status" value="1"/>
</dbReference>